<evidence type="ECO:0000313" key="2">
    <source>
        <dbReference type="Proteomes" id="UP001059663"/>
    </source>
</evidence>
<proteinExistence type="predicted"/>
<sequence>MRVLVTAVHVTDVHRAYVLLPSAGAARCRHRARAGPVHPGTEHRLGAGLPGDPRARLGPGDTCALRARAPRRQLVADDGCARRGARVPPSQGARRHHLPRGADPGRPRPALPVDDTVGNILSIHTA</sequence>
<accession>A0AC61U972</accession>
<name>A0AC61U972_9MICO</name>
<protein>
    <submittedName>
        <fullName evidence="1">Uncharacterized protein</fullName>
    </submittedName>
</protein>
<reference evidence="1" key="1">
    <citation type="submission" date="2021-11" db="EMBL/GenBank/DDBJ databases">
        <title>Study of the species diversity of bacterial strains isolated from a unique natural object - Shulgan-Tash cave (Bashkiria).</title>
        <authorList>
            <person name="Sazanova A.L."/>
            <person name="Chirak E.R."/>
            <person name="Safronova V.I."/>
        </authorList>
    </citation>
    <scope>NUCLEOTIDE SEQUENCE</scope>
    <source>
        <strain evidence="1">P1</strain>
    </source>
</reference>
<evidence type="ECO:0000313" key="1">
    <source>
        <dbReference type="EMBL" id="UUZ46473.1"/>
    </source>
</evidence>
<gene>
    <name evidence="1" type="ORF">LP422_12025</name>
</gene>
<dbReference type="Proteomes" id="UP001059663">
    <property type="component" value="Chromosome"/>
</dbReference>
<dbReference type="EMBL" id="CP087977">
    <property type="protein sequence ID" value="UUZ46473.1"/>
    <property type="molecule type" value="Genomic_DNA"/>
</dbReference>
<organism evidence="1 2">
    <name type="scientific">Janibacter limosus</name>
    <dbReference type="NCBI Taxonomy" id="53458"/>
    <lineage>
        <taxon>Bacteria</taxon>
        <taxon>Bacillati</taxon>
        <taxon>Actinomycetota</taxon>
        <taxon>Actinomycetes</taxon>
        <taxon>Micrococcales</taxon>
        <taxon>Intrasporangiaceae</taxon>
        <taxon>Janibacter</taxon>
    </lineage>
</organism>